<feature type="region of interest" description="Disordered" evidence="1">
    <location>
        <begin position="169"/>
        <end position="217"/>
    </location>
</feature>
<feature type="compositionally biased region" description="Basic and acidic residues" evidence="1">
    <location>
        <begin position="50"/>
        <end position="59"/>
    </location>
</feature>
<organism evidence="2 3">
    <name type="scientific">Trichoplax adhaerens</name>
    <name type="common">Trichoplax reptans</name>
    <dbReference type="NCBI Taxonomy" id="10228"/>
    <lineage>
        <taxon>Eukaryota</taxon>
        <taxon>Metazoa</taxon>
        <taxon>Placozoa</taxon>
        <taxon>Uniplacotomia</taxon>
        <taxon>Trichoplacea</taxon>
        <taxon>Trichoplacidae</taxon>
        <taxon>Trichoplax</taxon>
    </lineage>
</organism>
<feature type="compositionally biased region" description="Basic and acidic residues" evidence="1">
    <location>
        <begin position="195"/>
        <end position="206"/>
    </location>
</feature>
<protein>
    <recommendedName>
        <fullName evidence="4">Stathmin</fullName>
    </recommendedName>
</protein>
<dbReference type="InterPro" id="IPR000956">
    <property type="entry name" value="Stathmin_fam"/>
</dbReference>
<dbReference type="Pfam" id="PF00836">
    <property type="entry name" value="Stathmin"/>
    <property type="match status" value="1"/>
</dbReference>
<evidence type="ECO:0000256" key="1">
    <source>
        <dbReference type="SAM" id="MobiDB-lite"/>
    </source>
</evidence>
<feature type="compositionally biased region" description="Basic and acidic residues" evidence="1">
    <location>
        <begin position="243"/>
        <end position="281"/>
    </location>
</feature>
<dbReference type="PANTHER" id="PTHR10104:SF20">
    <property type="entry name" value="STATHMIN DOMAIN-CONTAINING PROTEIN 1"/>
    <property type="match status" value="1"/>
</dbReference>
<dbReference type="PROSITE" id="PS51663">
    <property type="entry name" value="STATHMIN_3"/>
    <property type="match status" value="1"/>
</dbReference>
<feature type="compositionally biased region" description="Polar residues" evidence="1">
    <location>
        <begin position="60"/>
        <end position="81"/>
    </location>
</feature>
<accession>B3S280</accession>
<dbReference type="GO" id="GO:0031110">
    <property type="term" value="P:regulation of microtubule polymerization or depolymerization"/>
    <property type="evidence" value="ECO:0007669"/>
    <property type="project" value="InterPro"/>
</dbReference>
<dbReference type="PANTHER" id="PTHR10104">
    <property type="entry name" value="STATHMIN"/>
    <property type="match status" value="1"/>
</dbReference>
<name>B3S280_TRIAD</name>
<proteinExistence type="predicted"/>
<dbReference type="InParanoid" id="B3S280"/>
<dbReference type="AlphaFoldDB" id="B3S280"/>
<dbReference type="GeneID" id="6755192"/>
<sequence>MGCGSSRAAKNVVAPAEIPQKDTKITTFNPKEANHHINDNKIEKKHRKLSRDSLKDSCGSDKSSCENLKNIGKGSQTSLNDSSKDYEDDKQIITEKTELSEKTAKELEIRPSTPELIINGSTFKKHKSAGTKSVLPEIKRYNSLISTEKPNSNQKQSMPNKGGMAFDIILAPETNNKKRRPNQLPTLEKSKLKRKETTKQELEAKQKAAMQRRKHHEEQLIAKATAYKEREKKVQDALQKFAEKQTKDTQEKLGRLEQSAENRKTQLESLRKSFREKDQRAKKIRRAKQQLMSDKDVTEKQDNE</sequence>
<dbReference type="InterPro" id="IPR036002">
    <property type="entry name" value="Stathmin_sf"/>
</dbReference>
<reference evidence="2 3" key="1">
    <citation type="journal article" date="2008" name="Nature">
        <title>The Trichoplax genome and the nature of placozoans.</title>
        <authorList>
            <person name="Srivastava M."/>
            <person name="Begovic E."/>
            <person name="Chapman J."/>
            <person name="Putnam N.H."/>
            <person name="Hellsten U."/>
            <person name="Kawashima T."/>
            <person name="Kuo A."/>
            <person name="Mitros T."/>
            <person name="Salamov A."/>
            <person name="Carpenter M.L."/>
            <person name="Signorovitch A.Y."/>
            <person name="Moreno M.A."/>
            <person name="Kamm K."/>
            <person name="Grimwood J."/>
            <person name="Schmutz J."/>
            <person name="Shapiro H."/>
            <person name="Grigoriev I.V."/>
            <person name="Buss L.W."/>
            <person name="Schierwater B."/>
            <person name="Dellaporta S.L."/>
            <person name="Rokhsar D.S."/>
        </authorList>
    </citation>
    <scope>NUCLEOTIDE SEQUENCE [LARGE SCALE GENOMIC DNA]</scope>
    <source>
        <strain evidence="2 3">Grell-BS-1999</strain>
    </source>
</reference>
<evidence type="ECO:0008006" key="4">
    <source>
        <dbReference type="Google" id="ProtNLM"/>
    </source>
</evidence>
<dbReference type="EMBL" id="DS985247">
    <property type="protein sequence ID" value="EDV23385.1"/>
    <property type="molecule type" value="Genomic_DNA"/>
</dbReference>
<evidence type="ECO:0000313" key="3">
    <source>
        <dbReference type="Proteomes" id="UP000009022"/>
    </source>
</evidence>
<evidence type="ECO:0000313" key="2">
    <source>
        <dbReference type="EMBL" id="EDV23385.1"/>
    </source>
</evidence>
<keyword evidence="3" id="KW-1185">Reference proteome</keyword>
<feature type="compositionally biased region" description="Basic and acidic residues" evidence="1">
    <location>
        <begin position="32"/>
        <end position="42"/>
    </location>
</feature>
<feature type="region of interest" description="Disordered" evidence="1">
    <location>
        <begin position="243"/>
        <end position="304"/>
    </location>
</feature>
<gene>
    <name evidence="2" type="ORF">TRIADDRAFT_57959</name>
</gene>
<dbReference type="CTD" id="6755192"/>
<dbReference type="SUPFAM" id="SSF101494">
    <property type="entry name" value="Stathmin"/>
    <property type="match status" value="1"/>
</dbReference>
<dbReference type="KEGG" id="tad:TRIADDRAFT_57959"/>
<dbReference type="Gene3D" id="6.10.280.30">
    <property type="match status" value="1"/>
</dbReference>
<dbReference type="OrthoDB" id="5978414at2759"/>
<dbReference type="Proteomes" id="UP000009022">
    <property type="component" value="Unassembled WGS sequence"/>
</dbReference>
<feature type="compositionally biased region" description="Basic and acidic residues" evidence="1">
    <location>
        <begin position="293"/>
        <end position="304"/>
    </location>
</feature>
<dbReference type="OMA" id="ANHHIND"/>
<feature type="region of interest" description="Disordered" evidence="1">
    <location>
        <begin position="1"/>
        <end position="88"/>
    </location>
</feature>
<dbReference type="RefSeq" id="XP_002114295.1">
    <property type="nucleotide sequence ID" value="XM_002114259.1"/>
</dbReference>
<dbReference type="HOGENOM" id="CLU_916246_0_0_1"/>